<keyword evidence="6 10" id="KW-0472">Membrane</keyword>
<dbReference type="Proteomes" id="UP000241769">
    <property type="component" value="Unassembled WGS sequence"/>
</dbReference>
<evidence type="ECO:0000313" key="16">
    <source>
        <dbReference type="Proteomes" id="UP000241769"/>
    </source>
</evidence>
<dbReference type="InterPro" id="IPR014821">
    <property type="entry name" value="Ins145_P3_rcpt"/>
</dbReference>
<dbReference type="GO" id="GO:0030659">
    <property type="term" value="C:cytoplasmic vesicle membrane"/>
    <property type="evidence" value="ECO:0007669"/>
    <property type="project" value="TreeGrafter"/>
</dbReference>
<evidence type="ECO:0000256" key="5">
    <source>
        <dbReference type="ARBA" id="ARBA00023065"/>
    </source>
</evidence>
<evidence type="ECO:0000259" key="13">
    <source>
        <dbReference type="Pfam" id="PF08454"/>
    </source>
</evidence>
<feature type="transmembrane region" description="Helical" evidence="10">
    <location>
        <begin position="2076"/>
        <end position="2101"/>
    </location>
</feature>
<evidence type="ECO:0000256" key="10">
    <source>
        <dbReference type="SAM" id="Phobius"/>
    </source>
</evidence>
<feature type="transmembrane region" description="Helical" evidence="10">
    <location>
        <begin position="2152"/>
        <end position="2178"/>
    </location>
</feature>
<feature type="compositionally biased region" description="Basic and acidic residues" evidence="9">
    <location>
        <begin position="2294"/>
        <end position="2304"/>
    </location>
</feature>
<keyword evidence="2" id="KW-0813">Transport</keyword>
<keyword evidence="8" id="KW-0407">Ion channel</keyword>
<evidence type="ECO:0000259" key="12">
    <source>
        <dbReference type="Pfam" id="PF01365"/>
    </source>
</evidence>
<feature type="transmembrane region" description="Helical" evidence="10">
    <location>
        <begin position="2033"/>
        <end position="2055"/>
    </location>
</feature>
<evidence type="ECO:0000256" key="4">
    <source>
        <dbReference type="ARBA" id="ARBA00022989"/>
    </source>
</evidence>
<dbReference type="EMBL" id="MDYQ01000023">
    <property type="protein sequence ID" value="PRP87028.1"/>
    <property type="molecule type" value="Genomic_DNA"/>
</dbReference>
<dbReference type="Pfam" id="PF00520">
    <property type="entry name" value="Ion_trans"/>
    <property type="match status" value="1"/>
</dbReference>
<dbReference type="Gene3D" id="2.80.10.50">
    <property type="match status" value="2"/>
</dbReference>
<accession>A0A2P6NT28</accession>
<dbReference type="PANTHER" id="PTHR13715">
    <property type="entry name" value="RYANODINE RECEPTOR AND IP3 RECEPTOR"/>
    <property type="match status" value="1"/>
</dbReference>
<feature type="transmembrane region" description="Helical" evidence="10">
    <location>
        <begin position="1950"/>
        <end position="1969"/>
    </location>
</feature>
<evidence type="ECO:0000256" key="1">
    <source>
        <dbReference type="ARBA" id="ARBA00004127"/>
    </source>
</evidence>
<keyword evidence="7" id="KW-1071">Ligand-gated ion channel</keyword>
<dbReference type="Pfam" id="PF01365">
    <property type="entry name" value="RYDR_ITPR"/>
    <property type="match status" value="2"/>
</dbReference>
<sequence length="2332" mass="268241">MSEEEQEDGYLSSGGFSGDQCLLKISSDKDCDFRIVPLSQYTSHKAVKQKSKRVTSVFGGILPTTYNSILKDEEMLQLEEYKYMEDALNATIWDQLDGQPLQYGQIVQLLHVKTNKFLSAKWTTQSRRAGSTPSYSLRLMKEGSRSAYFRVVPHRFTAKLGEAVYRSEQTKVHLIHVKSGEAIRQSPDFIDENYSYDVSLDAENPTAWTLMSSVQPSIKDIPLRSGRYVRLFHSEHGYIRLSTENTVICKCRDFQWHLSSSHKNVWQIESTVHESGEISWNEPCRFRLIGTKYYLYRSPLDGLGDDTDSENGRSRWLQCGTNISNNDNREELIGLIASANLNMKDCYRLSAVPEDQLSRFQFIFDSVDHLTLLVKQRDFSPPLITQLLEKICRFCTDSEKESVLELDGNAIRAHQDIAINVVPVSIQVLFSAQSREEWYLCKLVYKLFSLLCKSNRKSCIAIGHHIDALLNPSEEVWIEATSMLVILYQGNEALVKDINTIVPLFNTLKSYMGHQRKYKFLEFLSTLCAYKDTPLPTNQKVILSFLEQNTHLMVNTRDNTQNNKVEVLVGSEWLSMRKFVFQVGHASADLVDYWEYSLYLFSNLCRGRNSTAIKFVEQWVGWKHAFRCLKNDNLNMAMRFRSAYCSVLLHVFVDCYPQKTFTNVQYVWPMKMPEHLVGVGSIAPIRVRDGEQGVDLKNMPNIHEVRDGEQGIDLKNMPNIHEFMKAYICLPEHFQWDPHRPVTDKWKFFLHVITLTRVFYMYGFFKRDEDQLLPRLKDVLKVEITKVNPGVHHTYGLTSSEKDQHLLVAIKLEVCKILQMYLDLRLKVAFEDLIVEFLSDRVDNNWSDHRIRAHISKKLLNAPSEQMNDSWNLSQALLRLLKHENNRLTSAAISLLVRLRRSPNSVFIFVSMELLTAVGQLKFLPLAEQIDNYEAITSSLENLRRLSAEKMGSDQRAEVLSILTEYEKLCDSNMTLNQNIFFSEHVLDEVSSLLKLPLEEGSEDFPEMSTIFEHCYSFLRKFCMGNRINQKALSVHTDFMIDQHLRYGHIKNIMDTVIEIYKDNPVLCEALCQNESITGNLHKLIDGANLKGLEFLKTIVTFGTTKINQSIVLQILRAYPQDICLREPARRPSGTPSMKEQWRVDYIVLLSLCVAGKNQGAKDVCQKVLNVEEAVKSLFNAQDFSMLEAAYAKFIDEVYLATDNNNMNTQVLGLRNNDLLWKSIEEIGFKLHFISEEGKRSTDALQQSSREYISFICSFLENFFGKFFLLDKATSRQVLISNQMLDSVAALCELQCVIIEPSSTEFRIFLRTTATELRIFLRTTACMKVLHEGGLQGRIYFDKEQVERLLFESRTKLETVHGIELSLQFQNSSDYRDPRAIRACERYSDLCFQNIAALLDPRERDKPTYMSVLVFQLGLKLNCLRILISLVTHAKKVDKTKKFLQDVLTQLEAPMASLQLLGSKDQAIVQASLQLLIAMIDLGEGEVNTFVQQSILEIFTSRPDETFFKNISYVSRTCPSNQCRLEIQKTKHQIKDKKRLLIQQANNKSSDSTSNSAAASPRLNTSTVHGNSMKQSLLRSSITPPPDLRGRKVRKRKTLHHESSEYHLTEIFSPSAVAQEFSEVERIFRLVQLLAKSESPVFKNYCREQTDNLESFDILRELVQFLKVFESLLANEWRQTVSLAIQVFITLIDLTVHHPANQLSVINSQVIGPINKILAYSCMNEDGSVLTPVVQLKIRIIEFLLGLVEPPSAKIVSKMVSTFNFKDITSWFTQDSTEEMVQLTSLSYRLIKLISDHDSSNNAKLKDTMRHVEEMCSSRIGRVEFLVKNELVRLYFPIPRYFRLRVGMKEEEKRMQRSMQEFLIHRKIDWTKSTDKLEAFINWSGQHLIEVDTNENKSALMRQLTNMRIWGWFTIVVAIGINILIFGWMGMLDSNTLHLYSSLPSPVQTLMRLLEAFMIASTLVQLVLYTQNNIGTFIRKSLRSRVPESSSVILLTNDQRWAKLKELYTTGHKWNYPRLFLKLGYCYITEAWAVHYILLFAFAIAGVWVPYFYMYHGLQIILESEHLKTIAIAIRASFTTLLVVFLLIIGLLYVFAVISYVGLGPHFTTSWGGTCDSVLTCFAANLYAGIPSAGGLNQLVNGYQWSDAGDTWFFIIYVVFYYVIFGLLMLNIFLAIIVDTFSELRDIRQQARTSRVQNCFICSIEREAFKRKGIEFHNHVSNEHNTWHYFYFLVYLRDQLASRADLSVAEAHVQQKIESSRFLEVFPIERALSLESASAYDGSNQRNQEQPQEVIRRQEAKEALEQQQLTRVKTSGSKRAIQPSPSNFGVSI</sequence>
<feature type="region of interest" description="Disordered" evidence="9">
    <location>
        <begin position="2279"/>
        <end position="2332"/>
    </location>
</feature>
<dbReference type="GO" id="GO:0005262">
    <property type="term" value="F:calcium channel activity"/>
    <property type="evidence" value="ECO:0007669"/>
    <property type="project" value="InterPro"/>
</dbReference>
<feature type="domain" description="Inositol 1,4,5-trisphosphate/ryanodine receptor" evidence="14">
    <location>
        <begin position="4"/>
        <end position="184"/>
    </location>
</feature>
<dbReference type="FunCoup" id="A0A2P6NT28">
    <property type="interactions" value="4"/>
</dbReference>
<feature type="compositionally biased region" description="Low complexity" evidence="9">
    <location>
        <begin position="1545"/>
        <end position="1560"/>
    </location>
</feature>
<evidence type="ECO:0000256" key="2">
    <source>
        <dbReference type="ARBA" id="ARBA00022448"/>
    </source>
</evidence>
<dbReference type="InterPro" id="IPR035910">
    <property type="entry name" value="RyR/IP3R_RIH_dom_sf"/>
</dbReference>
<keyword evidence="15" id="KW-0675">Receptor</keyword>
<dbReference type="GO" id="GO:0012505">
    <property type="term" value="C:endomembrane system"/>
    <property type="evidence" value="ECO:0007669"/>
    <property type="project" value="UniProtKB-SubCell"/>
</dbReference>
<dbReference type="PANTHER" id="PTHR13715:SF99">
    <property type="entry name" value="INOSITOL 1,4,5-TRISPHOSPHATE RECEPTOR-LIKE PROTEIN A"/>
    <property type="match status" value="1"/>
</dbReference>
<feature type="compositionally biased region" description="Polar residues" evidence="9">
    <location>
        <begin position="1562"/>
        <end position="1582"/>
    </location>
</feature>
<dbReference type="InterPro" id="IPR000699">
    <property type="entry name" value="RIH_dom"/>
</dbReference>
<keyword evidence="5" id="KW-0406">Ion transport</keyword>
<evidence type="ECO:0000256" key="9">
    <source>
        <dbReference type="SAM" id="MobiDB-lite"/>
    </source>
</evidence>
<dbReference type="InParanoid" id="A0A2P6NT28"/>
<dbReference type="Gene3D" id="1.10.287.70">
    <property type="match status" value="1"/>
</dbReference>
<evidence type="ECO:0000256" key="3">
    <source>
        <dbReference type="ARBA" id="ARBA00022692"/>
    </source>
</evidence>
<gene>
    <name evidence="15" type="ORF">PROFUN_04764</name>
</gene>
<organism evidence="15 16">
    <name type="scientific">Planoprotostelium fungivorum</name>
    <dbReference type="NCBI Taxonomy" id="1890364"/>
    <lineage>
        <taxon>Eukaryota</taxon>
        <taxon>Amoebozoa</taxon>
        <taxon>Evosea</taxon>
        <taxon>Variosea</taxon>
        <taxon>Cavosteliida</taxon>
        <taxon>Cavosteliaceae</taxon>
        <taxon>Planoprotostelium</taxon>
    </lineage>
</organism>
<dbReference type="OrthoDB" id="18423at2759"/>
<evidence type="ECO:0000259" key="11">
    <source>
        <dbReference type="Pfam" id="PF00520"/>
    </source>
</evidence>
<evidence type="ECO:0000313" key="15">
    <source>
        <dbReference type="EMBL" id="PRP87028.1"/>
    </source>
</evidence>
<keyword evidence="3 10" id="KW-0812">Transmembrane</keyword>
<dbReference type="InterPro" id="IPR005821">
    <property type="entry name" value="Ion_trans_dom"/>
</dbReference>
<dbReference type="InterPro" id="IPR015925">
    <property type="entry name" value="Ryanodine_IP3_receptor"/>
</dbReference>
<evidence type="ECO:0000259" key="14">
    <source>
        <dbReference type="Pfam" id="PF08709"/>
    </source>
</evidence>
<feature type="region of interest" description="Disordered" evidence="9">
    <location>
        <begin position="1545"/>
        <end position="1601"/>
    </location>
</feature>
<keyword evidence="16" id="KW-1185">Reference proteome</keyword>
<reference evidence="15 16" key="1">
    <citation type="journal article" date="2018" name="Genome Biol. Evol.">
        <title>Multiple Roots of Fruiting Body Formation in Amoebozoa.</title>
        <authorList>
            <person name="Hillmann F."/>
            <person name="Forbes G."/>
            <person name="Novohradska S."/>
            <person name="Ferling I."/>
            <person name="Riege K."/>
            <person name="Groth M."/>
            <person name="Westermann M."/>
            <person name="Marz M."/>
            <person name="Spaller T."/>
            <person name="Winckler T."/>
            <person name="Schaap P."/>
            <person name="Glockner G."/>
        </authorList>
    </citation>
    <scope>NUCLEOTIDE SEQUENCE [LARGE SCALE GENOMIC DNA]</scope>
    <source>
        <strain evidence="15 16">Jena</strain>
    </source>
</reference>
<feature type="domain" description="Ion transport" evidence="11">
    <location>
        <begin position="2049"/>
        <end position="2186"/>
    </location>
</feature>
<name>A0A2P6NT28_9EUKA</name>
<protein>
    <submittedName>
        <fullName evidence="15">Inositol 1,4,5-trisphosphate receptor-like protein</fullName>
    </submittedName>
</protein>
<dbReference type="InterPro" id="IPR036300">
    <property type="entry name" value="MIR_dom_sf"/>
</dbReference>
<dbReference type="SUPFAM" id="SSF82109">
    <property type="entry name" value="MIR domain"/>
    <property type="match status" value="2"/>
</dbReference>
<feature type="domain" description="RyR/IP3R Homology associated" evidence="13">
    <location>
        <begin position="1619"/>
        <end position="1718"/>
    </location>
</feature>
<feature type="compositionally biased region" description="Polar residues" evidence="9">
    <location>
        <begin position="2310"/>
        <end position="2332"/>
    </location>
</feature>
<feature type="domain" description="RIH" evidence="12">
    <location>
        <begin position="431"/>
        <end position="557"/>
    </location>
</feature>
<dbReference type="InterPro" id="IPR013662">
    <property type="entry name" value="RIH_assoc-dom"/>
</dbReference>
<feature type="transmembrane region" description="Helical" evidence="10">
    <location>
        <begin position="1909"/>
        <end position="1929"/>
    </location>
</feature>
<feature type="compositionally biased region" description="Polar residues" evidence="9">
    <location>
        <begin position="2281"/>
        <end position="2291"/>
    </location>
</feature>
<evidence type="ECO:0000256" key="7">
    <source>
        <dbReference type="ARBA" id="ARBA00023286"/>
    </source>
</evidence>
<comment type="caution">
    <text evidence="15">The sequence shown here is derived from an EMBL/GenBank/DDBJ whole genome shotgun (WGS) entry which is preliminary data.</text>
</comment>
<evidence type="ECO:0000256" key="8">
    <source>
        <dbReference type="ARBA" id="ARBA00023303"/>
    </source>
</evidence>
<keyword evidence="4 10" id="KW-1133">Transmembrane helix</keyword>
<evidence type="ECO:0000256" key="6">
    <source>
        <dbReference type="ARBA" id="ARBA00023136"/>
    </source>
</evidence>
<dbReference type="Pfam" id="PF08709">
    <property type="entry name" value="Ins145_P3_rec"/>
    <property type="match status" value="1"/>
</dbReference>
<dbReference type="STRING" id="1890364.A0A2P6NT28"/>
<comment type="subcellular location">
    <subcellularLocation>
        <location evidence="1">Endomembrane system</location>
        <topology evidence="1">Multi-pass membrane protein</topology>
    </subcellularLocation>
</comment>
<feature type="domain" description="RIH" evidence="12">
    <location>
        <begin position="978"/>
        <end position="1114"/>
    </location>
</feature>
<proteinExistence type="predicted"/>
<dbReference type="SUPFAM" id="SSF100909">
    <property type="entry name" value="IP3 receptor type 1 binding core, domain 2"/>
    <property type="match status" value="2"/>
</dbReference>
<dbReference type="Pfam" id="PF08454">
    <property type="entry name" value="RIH_assoc"/>
    <property type="match status" value="1"/>
</dbReference>